<feature type="region of interest" description="Disordered" evidence="1">
    <location>
        <begin position="32"/>
        <end position="56"/>
    </location>
</feature>
<protein>
    <recommendedName>
        <fullName evidence="5">Lipoprotein</fullName>
    </recommendedName>
</protein>
<gene>
    <name evidence="3" type="ORF">HWQ56_11070</name>
</gene>
<reference evidence="3 4" key="1">
    <citation type="submission" date="2020-06" db="EMBL/GenBank/DDBJ databases">
        <title>Pseudomonas eucalypticola sp. nov., an endophyte of Eucalyptus dunnii leaves with biocontrol ability of eucalyptus leaf blight.</title>
        <authorList>
            <person name="Liu Y."/>
            <person name="Song Z."/>
            <person name="Zeng H."/>
            <person name="Lu M."/>
            <person name="Wang X."/>
            <person name="Lian X."/>
            <person name="Zhang Q."/>
        </authorList>
    </citation>
    <scope>NUCLEOTIDE SEQUENCE [LARGE SCALE GENOMIC DNA]</scope>
    <source>
        <strain evidence="3 4">NP-1</strain>
    </source>
</reference>
<evidence type="ECO:0000256" key="1">
    <source>
        <dbReference type="SAM" id="MobiDB-lite"/>
    </source>
</evidence>
<evidence type="ECO:0000313" key="3">
    <source>
        <dbReference type="EMBL" id="QKZ04295.1"/>
    </source>
</evidence>
<name>A0A7D5D7U3_9PSED</name>
<dbReference type="EMBL" id="CP056030">
    <property type="protein sequence ID" value="QKZ04295.1"/>
    <property type="molecule type" value="Genomic_DNA"/>
</dbReference>
<organism evidence="3 4">
    <name type="scientific">Pseudomonas eucalypticola</name>
    <dbReference type="NCBI Taxonomy" id="2599595"/>
    <lineage>
        <taxon>Bacteria</taxon>
        <taxon>Pseudomonadati</taxon>
        <taxon>Pseudomonadota</taxon>
        <taxon>Gammaproteobacteria</taxon>
        <taxon>Pseudomonadales</taxon>
        <taxon>Pseudomonadaceae</taxon>
        <taxon>Pseudomonas</taxon>
    </lineage>
</organism>
<evidence type="ECO:0008006" key="5">
    <source>
        <dbReference type="Google" id="ProtNLM"/>
    </source>
</evidence>
<sequence>MLRRITLLIPLLMTVSLSGCWMFMPPGGGGGGGHGGGGGGGFGGGHGGGPGFMQGR</sequence>
<keyword evidence="4" id="KW-1185">Reference proteome</keyword>
<dbReference type="AlphaFoldDB" id="A0A7D5D7U3"/>
<dbReference type="Proteomes" id="UP000509568">
    <property type="component" value="Chromosome"/>
</dbReference>
<dbReference type="PROSITE" id="PS51257">
    <property type="entry name" value="PROKAR_LIPOPROTEIN"/>
    <property type="match status" value="1"/>
</dbReference>
<keyword evidence="2" id="KW-0472">Membrane</keyword>
<dbReference type="KEGG" id="pez:HWQ56_11070"/>
<feature type="transmembrane region" description="Helical" evidence="2">
    <location>
        <begin position="7"/>
        <end position="24"/>
    </location>
</feature>
<proteinExistence type="predicted"/>
<keyword evidence="2" id="KW-0812">Transmembrane</keyword>
<dbReference type="RefSeq" id="WP_176570498.1">
    <property type="nucleotide sequence ID" value="NZ_CP056030.1"/>
</dbReference>
<accession>A0A7D5D7U3</accession>
<evidence type="ECO:0000313" key="4">
    <source>
        <dbReference type="Proteomes" id="UP000509568"/>
    </source>
</evidence>
<evidence type="ECO:0000256" key="2">
    <source>
        <dbReference type="SAM" id="Phobius"/>
    </source>
</evidence>
<keyword evidence="2" id="KW-1133">Transmembrane helix</keyword>